<protein>
    <submittedName>
        <fullName evidence="2">Cell wall biosynthesis glycosyltransferase</fullName>
    </submittedName>
</protein>
<feature type="domain" description="Glycosyltransferase 2-like" evidence="1">
    <location>
        <begin position="4"/>
        <end position="169"/>
    </location>
</feature>
<evidence type="ECO:0000313" key="3">
    <source>
        <dbReference type="Proteomes" id="UP000228947"/>
    </source>
</evidence>
<reference evidence="2 3" key="1">
    <citation type="submission" date="2017-11" db="EMBL/GenBank/DDBJ databases">
        <title>Evolution of Phototrophy in the Chloroflexi Phylum Driven by Horizontal Gene Transfer.</title>
        <authorList>
            <person name="Ward L.M."/>
            <person name="Hemp J."/>
            <person name="Shih P.M."/>
            <person name="Mcglynn S.E."/>
            <person name="Fischer W."/>
        </authorList>
    </citation>
    <scope>NUCLEOTIDE SEQUENCE [LARGE SCALE GENOMIC DNA]</scope>
    <source>
        <strain evidence="2">CP1_1M</strain>
    </source>
</reference>
<proteinExistence type="predicted"/>
<evidence type="ECO:0000313" key="2">
    <source>
        <dbReference type="EMBL" id="PJF43043.1"/>
    </source>
</evidence>
<keyword evidence="2" id="KW-0808">Transferase</keyword>
<dbReference type="SUPFAM" id="SSF53448">
    <property type="entry name" value="Nucleotide-diphospho-sugar transferases"/>
    <property type="match status" value="1"/>
</dbReference>
<dbReference type="Gene3D" id="3.90.550.10">
    <property type="entry name" value="Spore Coat Polysaccharide Biosynthesis Protein SpsA, Chain A"/>
    <property type="match status" value="1"/>
</dbReference>
<dbReference type="InterPro" id="IPR050256">
    <property type="entry name" value="Glycosyltransferase_2"/>
</dbReference>
<comment type="caution">
    <text evidence="2">The sequence shown here is derived from an EMBL/GenBank/DDBJ whole genome shotgun (WGS) entry which is preliminary data.</text>
</comment>
<dbReference type="EMBL" id="PGTL01000005">
    <property type="protein sequence ID" value="PJF43043.1"/>
    <property type="molecule type" value="Genomic_DNA"/>
</dbReference>
<dbReference type="PANTHER" id="PTHR48090:SF7">
    <property type="entry name" value="RFBJ PROTEIN"/>
    <property type="match status" value="1"/>
</dbReference>
<dbReference type="InterPro" id="IPR001173">
    <property type="entry name" value="Glyco_trans_2-like"/>
</dbReference>
<dbReference type="GO" id="GO:0016740">
    <property type="term" value="F:transferase activity"/>
    <property type="evidence" value="ECO:0007669"/>
    <property type="project" value="UniProtKB-KW"/>
</dbReference>
<dbReference type="InterPro" id="IPR029044">
    <property type="entry name" value="Nucleotide-diphossugar_trans"/>
</dbReference>
<dbReference type="AlphaFoldDB" id="A0A2M8PZU1"/>
<gene>
    <name evidence="2" type="ORF">CUN50_01975</name>
</gene>
<dbReference type="CDD" id="cd04179">
    <property type="entry name" value="DPM_DPG-synthase_like"/>
    <property type="match status" value="1"/>
</dbReference>
<accession>A0A2M8PZU1</accession>
<sequence>MKLSVIIPARNEAGIIGQTITALRDYLDQAGLHNFEILVVDDGSSDGTYDVVMAEHQRDSRVRVLRNTGKNGFGRAVAFGLNNFTGDAVVIYMADASDSPADVVKYYYILRDEADCAFGSRFIRGSKLVNYPRFKFIINRIANFVIQVMFGIRLNDTTNAFKGYRANVIEGCRPFVSPHFNMTIELPLKAIVRGYSYKIVPISWQDRTVGVSSLKLREQGSRYLYTLLTVWFEWLLVRRDTRRPPGEVFQPFVTNATSAEQGE</sequence>
<organism evidence="2 3">
    <name type="scientific">Candidatus Thermofonsia Clade 1 bacterium</name>
    <dbReference type="NCBI Taxonomy" id="2364210"/>
    <lineage>
        <taxon>Bacteria</taxon>
        <taxon>Bacillati</taxon>
        <taxon>Chloroflexota</taxon>
        <taxon>Candidatus Thermofontia</taxon>
        <taxon>Candidatus Thermofonsia Clade 1</taxon>
    </lineage>
</organism>
<dbReference type="PANTHER" id="PTHR48090">
    <property type="entry name" value="UNDECAPRENYL-PHOSPHATE 4-DEOXY-4-FORMAMIDO-L-ARABINOSE TRANSFERASE-RELATED"/>
    <property type="match status" value="1"/>
</dbReference>
<dbReference type="Proteomes" id="UP000228947">
    <property type="component" value="Unassembled WGS sequence"/>
</dbReference>
<name>A0A2M8PZU1_9CHLR</name>
<evidence type="ECO:0000259" key="1">
    <source>
        <dbReference type="Pfam" id="PF00535"/>
    </source>
</evidence>
<dbReference type="Pfam" id="PF00535">
    <property type="entry name" value="Glycos_transf_2"/>
    <property type="match status" value="1"/>
</dbReference>